<gene>
    <name evidence="2" type="ORF">PACLA_8A052352</name>
</gene>
<evidence type="ECO:0000259" key="1">
    <source>
        <dbReference type="Pfam" id="PF14291"/>
    </source>
</evidence>
<name>A0A6S7IXG1_PARCT</name>
<dbReference type="EMBL" id="CACRXK020011955">
    <property type="protein sequence ID" value="CAB4022403.1"/>
    <property type="molecule type" value="Genomic_DNA"/>
</dbReference>
<dbReference type="PANTHER" id="PTHR45749:SF21">
    <property type="entry name" value="DUF4371 DOMAIN-CONTAINING PROTEIN"/>
    <property type="match status" value="1"/>
</dbReference>
<organism evidence="2 3">
    <name type="scientific">Paramuricea clavata</name>
    <name type="common">Red gorgonian</name>
    <name type="synonym">Violescent sea-whip</name>
    <dbReference type="NCBI Taxonomy" id="317549"/>
    <lineage>
        <taxon>Eukaryota</taxon>
        <taxon>Metazoa</taxon>
        <taxon>Cnidaria</taxon>
        <taxon>Anthozoa</taxon>
        <taxon>Octocorallia</taxon>
        <taxon>Malacalcyonacea</taxon>
        <taxon>Plexauridae</taxon>
        <taxon>Paramuricea</taxon>
    </lineage>
</organism>
<evidence type="ECO:0000313" key="3">
    <source>
        <dbReference type="Proteomes" id="UP001152795"/>
    </source>
</evidence>
<dbReference type="PANTHER" id="PTHR45749">
    <property type="match status" value="1"/>
</dbReference>
<proteinExistence type="predicted"/>
<dbReference type="Proteomes" id="UP001152795">
    <property type="component" value="Unassembled WGS sequence"/>
</dbReference>
<sequence>MAKWINSRISAKHKTSVMKQLTDAHQKDVLRTREYLRIIITSIFYNAQQNVALRGHEENRNDIGKMSDINRGNLLELLHLRCDDIPWLDEKLQSQHKLHAQWTSPSIQNEILEITSRFLVERINQDVLLSRNFALIMDETSDISRIEQVSICLRYVLTGKTLETFIGFFSTASTEGEVLFELVKRIITERGLKLEDIVAECFDGASNMSGVRKGVAARMKECSPRGIDGDHLVLTLKSLSETRWSCRWEAVKAVREQMPKIIKALLILTKDKDTKTYTDSVAILNAICDFESVFGSILLKVILSNTSSQSNHLQGKGVDVITAKRNADLTINTLRKCRNEKNFELLWERAHADHVQ</sequence>
<protein>
    <recommendedName>
        <fullName evidence="1">DUF4371 domain-containing protein</fullName>
    </recommendedName>
</protein>
<dbReference type="Pfam" id="PF14291">
    <property type="entry name" value="DUF4371"/>
    <property type="match status" value="1"/>
</dbReference>
<reference evidence="2" key="1">
    <citation type="submission" date="2020-04" db="EMBL/GenBank/DDBJ databases">
        <authorList>
            <person name="Alioto T."/>
            <person name="Alioto T."/>
            <person name="Gomez Garrido J."/>
        </authorList>
    </citation>
    <scope>NUCLEOTIDE SEQUENCE</scope>
    <source>
        <strain evidence="2">A484AB</strain>
    </source>
</reference>
<evidence type="ECO:0000313" key="2">
    <source>
        <dbReference type="EMBL" id="CAB4022403.1"/>
    </source>
</evidence>
<dbReference type="InterPro" id="IPR025398">
    <property type="entry name" value="DUF4371"/>
</dbReference>
<feature type="domain" description="DUF4371" evidence="1">
    <location>
        <begin position="26"/>
        <end position="211"/>
    </location>
</feature>
<comment type="caution">
    <text evidence="2">The sequence shown here is derived from an EMBL/GenBank/DDBJ whole genome shotgun (WGS) entry which is preliminary data.</text>
</comment>
<keyword evidence="3" id="KW-1185">Reference proteome</keyword>
<dbReference type="AlphaFoldDB" id="A0A6S7IXG1"/>
<dbReference type="OrthoDB" id="5982977at2759"/>
<accession>A0A6S7IXG1</accession>